<accession>A0AAV9W120</accession>
<dbReference type="AlphaFoldDB" id="A0AAV9W120"/>
<feature type="domain" description="F-box" evidence="1">
    <location>
        <begin position="1"/>
        <end position="49"/>
    </location>
</feature>
<dbReference type="InterPro" id="IPR001810">
    <property type="entry name" value="F-box_dom"/>
</dbReference>
<dbReference type="CDD" id="cd09917">
    <property type="entry name" value="F-box_SF"/>
    <property type="match status" value="1"/>
</dbReference>
<comment type="caution">
    <text evidence="2">The sequence shown here is derived from an EMBL/GenBank/DDBJ whole genome shotgun (WGS) entry which is preliminary data.</text>
</comment>
<evidence type="ECO:0000259" key="1">
    <source>
        <dbReference type="PROSITE" id="PS50181"/>
    </source>
</evidence>
<dbReference type="EMBL" id="JAVHJL010000008">
    <property type="protein sequence ID" value="KAK6498771.1"/>
    <property type="molecule type" value="Genomic_DNA"/>
</dbReference>
<reference evidence="2 3" key="1">
    <citation type="submission" date="2023-08" db="EMBL/GenBank/DDBJ databases">
        <authorList>
            <person name="Palmer J.M."/>
        </authorList>
    </citation>
    <scope>NUCLEOTIDE SEQUENCE [LARGE SCALE GENOMIC DNA]</scope>
    <source>
        <strain evidence="2 3">TWF481</strain>
    </source>
</reference>
<protein>
    <recommendedName>
        <fullName evidence="1">F-box domain-containing protein</fullName>
    </recommendedName>
</protein>
<evidence type="ECO:0000313" key="2">
    <source>
        <dbReference type="EMBL" id="KAK6498771.1"/>
    </source>
</evidence>
<organism evidence="2 3">
    <name type="scientific">Arthrobotrys musiformis</name>
    <dbReference type="NCBI Taxonomy" id="47236"/>
    <lineage>
        <taxon>Eukaryota</taxon>
        <taxon>Fungi</taxon>
        <taxon>Dikarya</taxon>
        <taxon>Ascomycota</taxon>
        <taxon>Pezizomycotina</taxon>
        <taxon>Orbiliomycetes</taxon>
        <taxon>Orbiliales</taxon>
        <taxon>Orbiliaceae</taxon>
        <taxon>Arthrobotrys</taxon>
    </lineage>
</organism>
<dbReference type="InterPro" id="IPR036047">
    <property type="entry name" value="F-box-like_dom_sf"/>
</dbReference>
<proteinExistence type="predicted"/>
<dbReference type="PROSITE" id="PS50181">
    <property type="entry name" value="FBOX"/>
    <property type="match status" value="1"/>
</dbReference>
<evidence type="ECO:0000313" key="3">
    <source>
        <dbReference type="Proteomes" id="UP001370758"/>
    </source>
</evidence>
<dbReference type="SUPFAM" id="SSF81383">
    <property type="entry name" value="F-box domain"/>
    <property type="match status" value="1"/>
</dbReference>
<sequence>MTVLLTFPFEVLELINAYLTPRDIGVLSLTCRTFRDRLGPGNQYFWYRTLRKALGVSEHGHITPKGVDPGFNGFQKFEDGLFEMDYWKEASDLFSGRKTYACRYCLEADPPDVKNSERSLAFKSKGPVFGGDILQQFCQKCYRDWFTDLKIFAIGFPDFKVPKSIFHPVYGQSFIQIPSLIKLIETQTGKPYEVTRSPSSKFKAKWSASRGAEEAGYIDQALCLLRDSYRQNYRHLHIALDPNGYYNLLAYSLRREALDDRDTPGYPVVLFSEKVVQRIMDFIPLLKAGKKLAVADLVTAVNRLYLGDPDNFDITTLPHPDSVAIRRLLETLTTPKCAFHWILVYSRIYFESADNDVRCYWCLRSNGGKDSETNRFRYRTFNRKNPDDVPWITAHIIAHHSDMMWRRPRNKWVHDNFTFYSSHYGRSDVIVYKDNLPLPGREWERVKIRPDFVNEKLENTPVSYPAWCEGRVTGSDYFIM</sequence>
<dbReference type="Proteomes" id="UP001370758">
    <property type="component" value="Unassembled WGS sequence"/>
</dbReference>
<keyword evidence="3" id="KW-1185">Reference proteome</keyword>
<gene>
    <name evidence="2" type="ORF">TWF481_011345</name>
</gene>
<name>A0AAV9W120_9PEZI</name>